<feature type="domain" description="ABC3 transporter permease C-terminal" evidence="7">
    <location>
        <begin position="732"/>
        <end position="834"/>
    </location>
</feature>
<feature type="transmembrane region" description="Helical" evidence="6">
    <location>
        <begin position="467"/>
        <end position="487"/>
    </location>
</feature>
<keyword evidence="3 6" id="KW-0812">Transmembrane</keyword>
<dbReference type="OrthoDB" id="9770036at2"/>
<feature type="transmembrane region" description="Helical" evidence="6">
    <location>
        <begin position="813"/>
        <end position="834"/>
    </location>
</feature>
<feature type="transmembrane region" description="Helical" evidence="6">
    <location>
        <begin position="61"/>
        <end position="83"/>
    </location>
</feature>
<evidence type="ECO:0000256" key="6">
    <source>
        <dbReference type="SAM" id="Phobius"/>
    </source>
</evidence>
<dbReference type="Pfam" id="PF02687">
    <property type="entry name" value="FtsX"/>
    <property type="match status" value="2"/>
</dbReference>
<feature type="transmembrane region" description="Helical" evidence="6">
    <location>
        <begin position="728"/>
        <end position="752"/>
    </location>
</feature>
<gene>
    <name evidence="9" type="ORF">FLL46_00350</name>
</gene>
<dbReference type="AlphaFoldDB" id="A0A545UIS8"/>
<dbReference type="InterPro" id="IPR050250">
    <property type="entry name" value="Macrolide_Exporter_MacB"/>
</dbReference>
<evidence type="ECO:0000313" key="9">
    <source>
        <dbReference type="EMBL" id="TQV89368.1"/>
    </source>
</evidence>
<dbReference type="Pfam" id="PF12704">
    <property type="entry name" value="MacB_PCD"/>
    <property type="match status" value="2"/>
</dbReference>
<evidence type="ECO:0000259" key="8">
    <source>
        <dbReference type="Pfam" id="PF12704"/>
    </source>
</evidence>
<evidence type="ECO:0000256" key="5">
    <source>
        <dbReference type="ARBA" id="ARBA00023136"/>
    </source>
</evidence>
<accession>A0A545UIS8</accession>
<dbReference type="Proteomes" id="UP000315439">
    <property type="component" value="Unassembled WGS sequence"/>
</dbReference>
<dbReference type="GO" id="GO:0022857">
    <property type="term" value="F:transmembrane transporter activity"/>
    <property type="evidence" value="ECO:0007669"/>
    <property type="project" value="TreeGrafter"/>
</dbReference>
<name>A0A545UIS8_9GAMM</name>
<feature type="transmembrane region" description="Helical" evidence="6">
    <location>
        <begin position="773"/>
        <end position="793"/>
    </location>
</feature>
<feature type="domain" description="ABC3 transporter permease C-terminal" evidence="7">
    <location>
        <begin position="330"/>
        <end position="445"/>
    </location>
</feature>
<evidence type="ECO:0000259" key="7">
    <source>
        <dbReference type="Pfam" id="PF02687"/>
    </source>
</evidence>
<feature type="transmembrane region" description="Helical" evidence="6">
    <location>
        <begin position="413"/>
        <end position="442"/>
    </location>
</feature>
<dbReference type="PANTHER" id="PTHR30572:SF18">
    <property type="entry name" value="ABC-TYPE MACROLIDE FAMILY EXPORT SYSTEM PERMEASE COMPONENT 2"/>
    <property type="match status" value="1"/>
</dbReference>
<evidence type="ECO:0000256" key="3">
    <source>
        <dbReference type="ARBA" id="ARBA00022692"/>
    </source>
</evidence>
<keyword evidence="4 6" id="KW-1133">Transmembrane helix</keyword>
<comment type="subcellular location">
    <subcellularLocation>
        <location evidence="1">Cell membrane</location>
        <topology evidence="1">Multi-pass membrane protein</topology>
    </subcellularLocation>
</comment>
<proteinExistence type="predicted"/>
<keyword evidence="10" id="KW-1185">Reference proteome</keyword>
<protein>
    <submittedName>
        <fullName evidence="9">FtsX-like permease family protein</fullName>
    </submittedName>
</protein>
<feature type="domain" description="MacB-like periplasmic core" evidence="8">
    <location>
        <begin position="60"/>
        <end position="236"/>
    </location>
</feature>
<comment type="caution">
    <text evidence="9">The sequence shown here is derived from an EMBL/GenBank/DDBJ whole genome shotgun (WGS) entry which is preliminary data.</text>
</comment>
<dbReference type="EMBL" id="VIKS01000001">
    <property type="protein sequence ID" value="TQV89368.1"/>
    <property type="molecule type" value="Genomic_DNA"/>
</dbReference>
<sequence length="852" mass="96096">MVKEPPLLWLPTHKSTLIVPIERLIYSMEKWSLKTYVRCVVLSNYFKIVLRSLISHRLYSAINIMGLAIGLACCILMALFVSYELSYDIQYNKSDKVARLHMSQASTAGMDRWPRAGAGWKLLLEDAYPEIVRVGRINLGQVQMKIDELSVSERIMFADQEIFDIFEFEFLRGNAATAFEDVHSVVLTESSAKRLFGDSDPMGKSIAFYHSFDMKVTGIVKDFPENTHLPNYSFANLKATPELFGVETFLTNQFNMNFYTYLEFSSFEGIKKLEEQLPELIEKNFGALLNKFNIQLFAELMPLEKLHLHSRIAGDLKDTGDINQVYIFSAIAILVLIIACINFMNLATARAAQRAKEVGVRKAIGVQRRQITIQFLSESIILSCIALVIAIALVELTLPIFSEFISRDLVFNYFSNISLFFSLLGLALFVGLLAGSYPAFYLSAFSPAKVLKGDVTRGRSGAKFRQGLVVFQFSIAAILIISTITIYQQMQYAKNIDLGYEKDQTLVINGTGSGVVQENFASLEQQMGSIPGVKWISSVRRLPGQRLTNNTTVKAPGQEQLIMPYNGVDYEFFQNFGIALESGRYFSEEFANDTLVYQTDENPVTKGNVILNQTAAKRFGWTAQEAIGKVLEFNANQDGSSKIDATVIGVVKDYHFESVREELKPIIHFVNQSQQYMMTLKLETSDIPNLLLQVEERWEKLFPTQDISYFFLDERFDSMYANEERVSLAYGIFSLLAICIACLGLFGLASYTTEQRTKEIGVRKVLGASSRSIVLLLTKEFSKLVILASLFAWPIAWYLMDDWLQNFAYRIDLSILVFFGGTLVALFIAWITVAGQATKAAVARPVNALRYE</sequence>
<evidence type="ECO:0000256" key="1">
    <source>
        <dbReference type="ARBA" id="ARBA00004651"/>
    </source>
</evidence>
<feature type="transmembrane region" description="Helical" evidence="6">
    <location>
        <begin position="379"/>
        <end position="401"/>
    </location>
</feature>
<dbReference type="GO" id="GO:0005886">
    <property type="term" value="C:plasma membrane"/>
    <property type="evidence" value="ECO:0007669"/>
    <property type="project" value="UniProtKB-SubCell"/>
</dbReference>
<dbReference type="PANTHER" id="PTHR30572">
    <property type="entry name" value="MEMBRANE COMPONENT OF TRANSPORTER-RELATED"/>
    <property type="match status" value="1"/>
</dbReference>
<organism evidence="9 10">
    <name type="scientific">Aliikangiella coralliicola</name>
    <dbReference type="NCBI Taxonomy" id="2592383"/>
    <lineage>
        <taxon>Bacteria</taxon>
        <taxon>Pseudomonadati</taxon>
        <taxon>Pseudomonadota</taxon>
        <taxon>Gammaproteobacteria</taxon>
        <taxon>Oceanospirillales</taxon>
        <taxon>Pleioneaceae</taxon>
        <taxon>Aliikangiella</taxon>
    </lineage>
</organism>
<evidence type="ECO:0000313" key="10">
    <source>
        <dbReference type="Proteomes" id="UP000315439"/>
    </source>
</evidence>
<keyword evidence="5 6" id="KW-0472">Membrane</keyword>
<feature type="transmembrane region" description="Helical" evidence="6">
    <location>
        <begin position="325"/>
        <end position="347"/>
    </location>
</feature>
<dbReference type="InterPro" id="IPR025857">
    <property type="entry name" value="MacB_PCD"/>
</dbReference>
<keyword evidence="2" id="KW-1003">Cell membrane</keyword>
<evidence type="ECO:0000256" key="4">
    <source>
        <dbReference type="ARBA" id="ARBA00022989"/>
    </source>
</evidence>
<evidence type="ECO:0000256" key="2">
    <source>
        <dbReference type="ARBA" id="ARBA00022475"/>
    </source>
</evidence>
<dbReference type="InterPro" id="IPR003838">
    <property type="entry name" value="ABC3_permease_C"/>
</dbReference>
<reference evidence="9 10" key="1">
    <citation type="submission" date="2019-07" db="EMBL/GenBank/DDBJ databases">
        <title>Draft genome for Aliikangiella sp. M105.</title>
        <authorList>
            <person name="Wang G."/>
        </authorList>
    </citation>
    <scope>NUCLEOTIDE SEQUENCE [LARGE SCALE GENOMIC DNA]</scope>
    <source>
        <strain evidence="9 10">M105</strain>
    </source>
</reference>
<feature type="domain" description="MacB-like periplasmic core" evidence="8">
    <location>
        <begin position="476"/>
        <end position="654"/>
    </location>
</feature>